<keyword evidence="3" id="KW-1185">Reference proteome</keyword>
<feature type="region of interest" description="Disordered" evidence="1">
    <location>
        <begin position="1"/>
        <end position="28"/>
    </location>
</feature>
<accession>A0A2T2NVU5</accession>
<evidence type="ECO:0000256" key="1">
    <source>
        <dbReference type="SAM" id="MobiDB-lite"/>
    </source>
</evidence>
<reference evidence="2 3" key="1">
    <citation type="journal article" date="2018" name="Front. Microbiol.">
        <title>Genome-Wide Analysis of Corynespora cassiicola Leaf Fall Disease Putative Effectors.</title>
        <authorList>
            <person name="Lopez D."/>
            <person name="Ribeiro S."/>
            <person name="Label P."/>
            <person name="Fumanal B."/>
            <person name="Venisse J.S."/>
            <person name="Kohler A."/>
            <person name="de Oliveira R.R."/>
            <person name="Labutti K."/>
            <person name="Lipzen A."/>
            <person name="Lail K."/>
            <person name="Bauer D."/>
            <person name="Ohm R.A."/>
            <person name="Barry K.W."/>
            <person name="Spatafora J."/>
            <person name="Grigoriev I.V."/>
            <person name="Martin F.M."/>
            <person name="Pujade-Renaud V."/>
        </authorList>
    </citation>
    <scope>NUCLEOTIDE SEQUENCE [LARGE SCALE GENOMIC DNA]</scope>
    <source>
        <strain evidence="2 3">Philippines</strain>
    </source>
</reference>
<sequence>MPQLHTLPHGVDTAARNRREVPQAARHRPNRHHLVCCRSSPAHRRPVLHLCTRRCTLDGQGFHGHPSQVGHGALSLSTTTTTTTTTTTAAAAVLSPAHGSGAFAATFWNSSLIRCRVRLRPNARPGTTPRLAPHISSPHVIAQKPPLTPWLLRH</sequence>
<proteinExistence type="predicted"/>
<name>A0A2T2NVU5_CORCC</name>
<gene>
    <name evidence="2" type="ORF">BS50DRAFT_335630</name>
</gene>
<dbReference type="AlphaFoldDB" id="A0A2T2NVU5"/>
<evidence type="ECO:0000313" key="2">
    <source>
        <dbReference type="EMBL" id="PSN69208.1"/>
    </source>
</evidence>
<organism evidence="2 3">
    <name type="scientific">Corynespora cassiicola Philippines</name>
    <dbReference type="NCBI Taxonomy" id="1448308"/>
    <lineage>
        <taxon>Eukaryota</taxon>
        <taxon>Fungi</taxon>
        <taxon>Dikarya</taxon>
        <taxon>Ascomycota</taxon>
        <taxon>Pezizomycotina</taxon>
        <taxon>Dothideomycetes</taxon>
        <taxon>Pleosporomycetidae</taxon>
        <taxon>Pleosporales</taxon>
        <taxon>Corynesporascaceae</taxon>
        <taxon>Corynespora</taxon>
    </lineage>
</organism>
<dbReference type="Proteomes" id="UP000240883">
    <property type="component" value="Unassembled WGS sequence"/>
</dbReference>
<dbReference type="EMBL" id="KZ678133">
    <property type="protein sequence ID" value="PSN69208.1"/>
    <property type="molecule type" value="Genomic_DNA"/>
</dbReference>
<evidence type="ECO:0000313" key="3">
    <source>
        <dbReference type="Proteomes" id="UP000240883"/>
    </source>
</evidence>
<protein>
    <submittedName>
        <fullName evidence="2">Uncharacterized protein</fullName>
    </submittedName>
</protein>